<dbReference type="EMBL" id="NKCI01000095">
    <property type="protein sequence ID" value="RSL56087.1"/>
    <property type="molecule type" value="Genomic_DNA"/>
</dbReference>
<feature type="compositionally biased region" description="Basic and acidic residues" evidence="1">
    <location>
        <begin position="119"/>
        <end position="134"/>
    </location>
</feature>
<sequence>MSLKIQVLMIVSSDDVKLRKSLTLTNDDDFSLTDRPFAWVIIPLAVIIIIGCIAVLIQLRRRRRRLQQSAGQGPRVLGPPPGRLFGPSGTRGNGRRGPWAGTRSEEGLNELGEAPPPYDGKKERQDPVELRDLEAGGSPPEYPAVPGPAVTRDSRRGE</sequence>
<keyword evidence="2" id="KW-1133">Transmembrane helix</keyword>
<comment type="caution">
    <text evidence="3">The sequence shown here is derived from an EMBL/GenBank/DDBJ whole genome shotgun (WGS) entry which is preliminary data.</text>
</comment>
<evidence type="ECO:0000313" key="3">
    <source>
        <dbReference type="EMBL" id="RSL56087.1"/>
    </source>
</evidence>
<feature type="compositionally biased region" description="Low complexity" evidence="1">
    <location>
        <begin position="67"/>
        <end position="76"/>
    </location>
</feature>
<evidence type="ECO:0000313" key="4">
    <source>
        <dbReference type="Proteomes" id="UP000288168"/>
    </source>
</evidence>
<keyword evidence="2" id="KW-0812">Transmembrane</keyword>
<evidence type="ECO:0000256" key="2">
    <source>
        <dbReference type="SAM" id="Phobius"/>
    </source>
</evidence>
<proteinExistence type="predicted"/>
<name>A0A428PSS8_9HYPO</name>
<protein>
    <submittedName>
        <fullName evidence="3">Uncharacterized protein</fullName>
    </submittedName>
</protein>
<feature type="transmembrane region" description="Helical" evidence="2">
    <location>
        <begin position="37"/>
        <end position="57"/>
    </location>
</feature>
<gene>
    <name evidence="3" type="ORF">CEP54_009035</name>
</gene>
<dbReference type="AlphaFoldDB" id="A0A428PSS8"/>
<keyword evidence="2" id="KW-0472">Membrane</keyword>
<keyword evidence="4" id="KW-1185">Reference proteome</keyword>
<evidence type="ECO:0000256" key="1">
    <source>
        <dbReference type="SAM" id="MobiDB-lite"/>
    </source>
</evidence>
<dbReference type="OrthoDB" id="4775599at2759"/>
<feature type="region of interest" description="Disordered" evidence="1">
    <location>
        <begin position="67"/>
        <end position="158"/>
    </location>
</feature>
<organism evidence="3 4">
    <name type="scientific">Fusarium duplospermum</name>
    <dbReference type="NCBI Taxonomy" id="1325734"/>
    <lineage>
        <taxon>Eukaryota</taxon>
        <taxon>Fungi</taxon>
        <taxon>Dikarya</taxon>
        <taxon>Ascomycota</taxon>
        <taxon>Pezizomycotina</taxon>
        <taxon>Sordariomycetes</taxon>
        <taxon>Hypocreomycetidae</taxon>
        <taxon>Hypocreales</taxon>
        <taxon>Nectriaceae</taxon>
        <taxon>Fusarium</taxon>
        <taxon>Fusarium solani species complex</taxon>
    </lineage>
</organism>
<dbReference type="Proteomes" id="UP000288168">
    <property type="component" value="Unassembled WGS sequence"/>
</dbReference>
<reference evidence="3 4" key="1">
    <citation type="submission" date="2017-06" db="EMBL/GenBank/DDBJ databases">
        <title>Comparative genomic analysis of Ambrosia Fusariam Clade fungi.</title>
        <authorList>
            <person name="Stajich J.E."/>
            <person name="Carrillo J."/>
            <person name="Kijimoto T."/>
            <person name="Eskalen A."/>
            <person name="O'Donnell K."/>
            <person name="Kasson M."/>
        </authorList>
    </citation>
    <scope>NUCLEOTIDE SEQUENCE [LARGE SCALE GENOMIC DNA]</scope>
    <source>
        <strain evidence="3 4">NRRL62584</strain>
    </source>
</reference>
<accession>A0A428PSS8</accession>